<dbReference type="AlphaFoldDB" id="A0A6B0Y2E9"/>
<dbReference type="InterPro" id="IPR036371">
    <property type="entry name" value="TPK_B1-bd_sf"/>
</dbReference>
<keyword evidence="2" id="KW-0547">Nucleotide-binding</keyword>
<dbReference type="SUPFAM" id="SSF63862">
    <property type="entry name" value="Thiamin pyrophosphokinase, substrate-binding domain"/>
    <property type="match status" value="1"/>
</dbReference>
<dbReference type="PANTHER" id="PTHR41299">
    <property type="entry name" value="THIAMINE PYROPHOSPHOKINASE"/>
    <property type="match status" value="1"/>
</dbReference>
<gene>
    <name evidence="7" type="ORF">F4Y60_09145</name>
</gene>
<evidence type="ECO:0000313" key="7">
    <source>
        <dbReference type="EMBL" id="MXY34237.1"/>
    </source>
</evidence>
<evidence type="ECO:0000256" key="4">
    <source>
        <dbReference type="ARBA" id="ARBA00022840"/>
    </source>
</evidence>
<dbReference type="InterPro" id="IPR007371">
    <property type="entry name" value="TPK_catalytic"/>
</dbReference>
<dbReference type="GO" id="GO:0006772">
    <property type="term" value="P:thiamine metabolic process"/>
    <property type="evidence" value="ECO:0007669"/>
    <property type="project" value="UniProtKB-UniRule"/>
</dbReference>
<dbReference type="GO" id="GO:0004788">
    <property type="term" value="F:thiamine diphosphokinase activity"/>
    <property type="evidence" value="ECO:0007669"/>
    <property type="project" value="UniProtKB-UniRule"/>
</dbReference>
<evidence type="ECO:0000256" key="1">
    <source>
        <dbReference type="ARBA" id="ARBA00022679"/>
    </source>
</evidence>
<dbReference type="EMBL" id="VXRY01000364">
    <property type="protein sequence ID" value="MXY34237.1"/>
    <property type="molecule type" value="Genomic_DNA"/>
</dbReference>
<dbReference type="GO" id="GO:0005524">
    <property type="term" value="F:ATP binding"/>
    <property type="evidence" value="ECO:0007669"/>
    <property type="project" value="UniProtKB-KW"/>
</dbReference>
<dbReference type="NCBIfam" id="TIGR01378">
    <property type="entry name" value="thi_PPkinase"/>
    <property type="match status" value="1"/>
</dbReference>
<sequence>MTLGKVQSETGVTLVGAGCPRASDIAASMALAPHLVAADGGANSCIASGVEPRTVIGDLDSITDETRGALPKARIIEYADQDITDFEKCLRLIDAPFVIATGFTVGRLDHTLAVFSVLARRIGPPTLVLGGEDVAFAAPRQVVLDLPGGTRFSLFPMAPLKGSSTGLRWPIDGLTLDPLGRLGTSNQASGRVELAFDSPGCITLIPRAHVSLAVAALTGSAHAPDR</sequence>
<dbReference type="InterPro" id="IPR006282">
    <property type="entry name" value="Thi_PPkinase"/>
</dbReference>
<keyword evidence="4" id="KW-0067">ATP-binding</keyword>
<evidence type="ECO:0000256" key="5">
    <source>
        <dbReference type="NCBIfam" id="TIGR01378"/>
    </source>
</evidence>
<dbReference type="InterPro" id="IPR053149">
    <property type="entry name" value="TPK"/>
</dbReference>
<dbReference type="CDD" id="cd07995">
    <property type="entry name" value="TPK"/>
    <property type="match status" value="1"/>
</dbReference>
<evidence type="ECO:0000259" key="6">
    <source>
        <dbReference type="SMART" id="SM00983"/>
    </source>
</evidence>
<dbReference type="InterPro" id="IPR007373">
    <property type="entry name" value="Thiamin_PyroPKinase_B1-bd"/>
</dbReference>
<protein>
    <recommendedName>
        <fullName evidence="5">Thiamine diphosphokinase</fullName>
        <ecNumber evidence="5">2.7.6.2</ecNumber>
    </recommendedName>
</protein>
<dbReference type="SMART" id="SM00983">
    <property type="entry name" value="TPK_B1_binding"/>
    <property type="match status" value="1"/>
</dbReference>
<evidence type="ECO:0000256" key="3">
    <source>
        <dbReference type="ARBA" id="ARBA00022777"/>
    </source>
</evidence>
<evidence type="ECO:0000256" key="2">
    <source>
        <dbReference type="ARBA" id="ARBA00022741"/>
    </source>
</evidence>
<comment type="caution">
    <text evidence="7">The sequence shown here is derived from an EMBL/GenBank/DDBJ whole genome shotgun (WGS) entry which is preliminary data.</text>
</comment>
<name>A0A6B0Y2E9_9RHOB</name>
<dbReference type="Pfam" id="PF04263">
    <property type="entry name" value="TPK_catalytic"/>
    <property type="match status" value="1"/>
</dbReference>
<accession>A0A6B0Y2E9</accession>
<dbReference type="SUPFAM" id="SSF63999">
    <property type="entry name" value="Thiamin pyrophosphokinase, catalytic domain"/>
    <property type="match status" value="1"/>
</dbReference>
<proteinExistence type="predicted"/>
<feature type="domain" description="Thiamin pyrophosphokinase thiamin-binding" evidence="6">
    <location>
        <begin position="139"/>
        <end position="202"/>
    </location>
</feature>
<dbReference type="GO" id="GO:0009229">
    <property type="term" value="P:thiamine diphosphate biosynthetic process"/>
    <property type="evidence" value="ECO:0007669"/>
    <property type="project" value="InterPro"/>
</dbReference>
<reference evidence="7" key="1">
    <citation type="submission" date="2019-09" db="EMBL/GenBank/DDBJ databases">
        <title>Characterisation of the sponge microbiome using genome-centric metagenomics.</title>
        <authorList>
            <person name="Engelberts J.P."/>
            <person name="Robbins S.J."/>
            <person name="De Goeij J.M."/>
            <person name="Aranda M."/>
            <person name="Bell S.C."/>
            <person name="Webster N.S."/>
        </authorList>
    </citation>
    <scope>NUCLEOTIDE SEQUENCE</scope>
    <source>
        <strain evidence="7">SB0664_bin_43</strain>
    </source>
</reference>
<dbReference type="GO" id="GO:0030975">
    <property type="term" value="F:thiamine binding"/>
    <property type="evidence" value="ECO:0007669"/>
    <property type="project" value="InterPro"/>
</dbReference>
<keyword evidence="1 7" id="KW-0808">Transferase</keyword>
<dbReference type="GO" id="GO:0016301">
    <property type="term" value="F:kinase activity"/>
    <property type="evidence" value="ECO:0007669"/>
    <property type="project" value="UniProtKB-KW"/>
</dbReference>
<dbReference type="PANTHER" id="PTHR41299:SF1">
    <property type="entry name" value="THIAMINE PYROPHOSPHOKINASE"/>
    <property type="match status" value="1"/>
</dbReference>
<organism evidence="7">
    <name type="scientific">Boseongicola sp. SB0664_bin_43</name>
    <dbReference type="NCBI Taxonomy" id="2604844"/>
    <lineage>
        <taxon>Bacteria</taxon>
        <taxon>Pseudomonadati</taxon>
        <taxon>Pseudomonadota</taxon>
        <taxon>Alphaproteobacteria</taxon>
        <taxon>Rhodobacterales</taxon>
        <taxon>Paracoccaceae</taxon>
        <taxon>Boseongicola</taxon>
    </lineage>
</organism>
<dbReference type="Gene3D" id="3.40.50.10240">
    <property type="entry name" value="Thiamin pyrophosphokinase, catalytic domain"/>
    <property type="match status" value="1"/>
</dbReference>
<dbReference type="EC" id="2.7.6.2" evidence="5"/>
<keyword evidence="3 7" id="KW-0418">Kinase</keyword>
<dbReference type="InterPro" id="IPR036759">
    <property type="entry name" value="TPK_catalytic_sf"/>
</dbReference>